<comment type="caution">
    <text evidence="2">The sequence shown here is derived from an EMBL/GenBank/DDBJ whole genome shotgun (WGS) entry which is preliminary data.</text>
</comment>
<evidence type="ECO:0000313" key="2">
    <source>
        <dbReference type="EMBL" id="KAK3392632.1"/>
    </source>
</evidence>
<protein>
    <submittedName>
        <fullName evidence="2">Uncharacterized protein</fullName>
    </submittedName>
</protein>
<sequence length="134" mass="14039">MAPEPSTFTPISPKSYRHASIKRPIAWAPLLSFAKLHTSPGHPVPEPVNTPHNDLFKSSNSAKLKSGTGSDTKTPSGHKRGRPAGNPASGRSRATPATGRSISTAKSRCLTAKKPSYVEPATTTDKDESAGPVA</sequence>
<evidence type="ECO:0000256" key="1">
    <source>
        <dbReference type="SAM" id="MobiDB-lite"/>
    </source>
</evidence>
<feature type="region of interest" description="Disordered" evidence="1">
    <location>
        <begin position="36"/>
        <end position="134"/>
    </location>
</feature>
<reference evidence="2" key="2">
    <citation type="submission" date="2023-07" db="EMBL/GenBank/DDBJ databases">
        <authorList>
            <consortium name="Lawrence Berkeley National Laboratory"/>
            <person name="Haridas S."/>
            <person name="Hensen N."/>
            <person name="Bonometti L."/>
            <person name="Westerberg I."/>
            <person name="Brannstrom I.O."/>
            <person name="Guillou S."/>
            <person name="Cros-Aarteil S."/>
            <person name="Calhoun S."/>
            <person name="Kuo A."/>
            <person name="Mondo S."/>
            <person name="Pangilinan J."/>
            <person name="Riley R."/>
            <person name="LaButti K."/>
            <person name="Andreopoulos B."/>
            <person name="Lipzen A."/>
            <person name="Chen C."/>
            <person name="Yanf M."/>
            <person name="Daum C."/>
            <person name="Ng V."/>
            <person name="Clum A."/>
            <person name="Steindorff A."/>
            <person name="Ohm R."/>
            <person name="Martin F."/>
            <person name="Silar P."/>
            <person name="Natvig D."/>
            <person name="Lalanne C."/>
            <person name="Gautier V."/>
            <person name="Ament-velasquez S.L."/>
            <person name="Kruys A."/>
            <person name="Hutchinson M.I."/>
            <person name="Powell A.J."/>
            <person name="Barry K."/>
            <person name="Miller A.N."/>
            <person name="Grigoriev I.V."/>
            <person name="Debuchy R."/>
            <person name="Gladieux P."/>
            <person name="Thoren M.H."/>
            <person name="Johannesson H."/>
        </authorList>
    </citation>
    <scope>NUCLEOTIDE SEQUENCE</scope>
    <source>
        <strain evidence="2">FGSC 1904</strain>
    </source>
</reference>
<dbReference type="Proteomes" id="UP001281003">
    <property type="component" value="Unassembled WGS sequence"/>
</dbReference>
<feature type="compositionally biased region" description="Polar residues" evidence="1">
    <location>
        <begin position="50"/>
        <end position="75"/>
    </location>
</feature>
<dbReference type="AlphaFoldDB" id="A0AAE0U6F3"/>
<feature type="compositionally biased region" description="Basic and acidic residues" evidence="1">
    <location>
        <begin position="124"/>
        <end position="134"/>
    </location>
</feature>
<reference evidence="2" key="1">
    <citation type="journal article" date="2023" name="Mol. Phylogenet. Evol.">
        <title>Genome-scale phylogeny and comparative genomics of the fungal order Sordariales.</title>
        <authorList>
            <person name="Hensen N."/>
            <person name="Bonometti L."/>
            <person name="Westerberg I."/>
            <person name="Brannstrom I.O."/>
            <person name="Guillou S."/>
            <person name="Cros-Aarteil S."/>
            <person name="Calhoun S."/>
            <person name="Haridas S."/>
            <person name="Kuo A."/>
            <person name="Mondo S."/>
            <person name="Pangilinan J."/>
            <person name="Riley R."/>
            <person name="LaButti K."/>
            <person name="Andreopoulos B."/>
            <person name="Lipzen A."/>
            <person name="Chen C."/>
            <person name="Yan M."/>
            <person name="Daum C."/>
            <person name="Ng V."/>
            <person name="Clum A."/>
            <person name="Steindorff A."/>
            <person name="Ohm R.A."/>
            <person name="Martin F."/>
            <person name="Silar P."/>
            <person name="Natvig D.O."/>
            <person name="Lalanne C."/>
            <person name="Gautier V."/>
            <person name="Ament-Velasquez S.L."/>
            <person name="Kruys A."/>
            <person name="Hutchinson M.I."/>
            <person name="Powell A.J."/>
            <person name="Barry K."/>
            <person name="Miller A.N."/>
            <person name="Grigoriev I.V."/>
            <person name="Debuchy R."/>
            <person name="Gladieux P."/>
            <person name="Hiltunen Thoren M."/>
            <person name="Johannesson H."/>
        </authorList>
    </citation>
    <scope>NUCLEOTIDE SEQUENCE</scope>
    <source>
        <strain evidence="2">FGSC 1904</strain>
    </source>
</reference>
<evidence type="ECO:0000313" key="3">
    <source>
        <dbReference type="Proteomes" id="UP001281003"/>
    </source>
</evidence>
<organism evidence="2 3">
    <name type="scientific">Sordaria brevicollis</name>
    <dbReference type="NCBI Taxonomy" id="83679"/>
    <lineage>
        <taxon>Eukaryota</taxon>
        <taxon>Fungi</taxon>
        <taxon>Dikarya</taxon>
        <taxon>Ascomycota</taxon>
        <taxon>Pezizomycotina</taxon>
        <taxon>Sordariomycetes</taxon>
        <taxon>Sordariomycetidae</taxon>
        <taxon>Sordariales</taxon>
        <taxon>Sordariaceae</taxon>
        <taxon>Sordaria</taxon>
    </lineage>
</organism>
<accession>A0AAE0U6F3</accession>
<dbReference type="EMBL" id="JAUTDP010000011">
    <property type="protein sequence ID" value="KAK3392632.1"/>
    <property type="molecule type" value="Genomic_DNA"/>
</dbReference>
<name>A0AAE0U6F3_SORBR</name>
<keyword evidence="3" id="KW-1185">Reference proteome</keyword>
<proteinExistence type="predicted"/>
<gene>
    <name evidence="2" type="ORF">B0T20DRAFT_488446</name>
</gene>